<dbReference type="Gene3D" id="3.40.50.300">
    <property type="entry name" value="P-loop containing nucleotide triphosphate hydrolases"/>
    <property type="match status" value="1"/>
</dbReference>
<sequence length="515" mass="55563">MPPFRRSLTALLQARFPLLFVETFEEQRVHAEIIAAATGLAVPRAVWHWSSTQGLCREGGLPERNTTEPAAMLGGVTRVQERSVFVLDDLHAFLGDGSRPADPQVVRALRDLVREFRGGESARTAIIVAPVLRIPPELEKDVTVLDFALPDEQSMRELLDSMIARNHDTVSIALGASGHDRLTKAALGLTLAEAENAFSLAMVNGNTLTEDDVEVVLTEKAQTIRKSGLLELIRTEVRLDDVGGLEVLKTWLGKRSDSWLAEAVAYGLPAPKGVLITGVPGCGKSLTAKAVAASWGLPLIRLDIGRMFAGLVGASEHNIRTALATAEACAPCVLWVDEIDKGFAGAGSAGDTGTSARVFGTFLTWMQEKDRPVFVVATANSIENLPPEFLRKGRFDEIFFVDLPSAAERETIWRLHLTQRLRGPAAGMTLSPKLIQDLAASSDGFSGAEIEQAVVTGLFDAYSGRRALIAADLFHAVENTVPLSSLHGAQITALREWAKLRAVSASGLEIPARDW</sequence>
<feature type="domain" description="AAA+ ATPase" evidence="5">
    <location>
        <begin position="270"/>
        <end position="405"/>
    </location>
</feature>
<dbReference type="Gene3D" id="1.10.8.60">
    <property type="match status" value="1"/>
</dbReference>
<evidence type="ECO:0000313" key="6">
    <source>
        <dbReference type="EMBL" id="MFC6009562.1"/>
    </source>
</evidence>
<comment type="similarity">
    <text evidence="3">Belongs to the AAA ATPase family. Highly divergent.</text>
</comment>
<dbReference type="PANTHER" id="PTHR42960:SF1">
    <property type="entry name" value="YCF46 PROTEIN"/>
    <property type="match status" value="1"/>
</dbReference>
<protein>
    <recommendedName>
        <fullName evidence="4">Uncharacterized AAA domain-containing protein ycf46</fullName>
    </recommendedName>
</protein>
<dbReference type="SUPFAM" id="SSF52540">
    <property type="entry name" value="P-loop containing nucleoside triphosphate hydrolases"/>
    <property type="match status" value="2"/>
</dbReference>
<proteinExistence type="inferred from homology"/>
<keyword evidence="7" id="KW-1185">Reference proteome</keyword>
<dbReference type="EMBL" id="JBHSQN010000001">
    <property type="protein sequence ID" value="MFC6009562.1"/>
    <property type="molecule type" value="Genomic_DNA"/>
</dbReference>
<reference evidence="7" key="1">
    <citation type="journal article" date="2019" name="Int. J. Syst. Evol. Microbiol.">
        <title>The Global Catalogue of Microorganisms (GCM) 10K type strain sequencing project: providing services to taxonomists for standard genome sequencing and annotation.</title>
        <authorList>
            <consortium name="The Broad Institute Genomics Platform"/>
            <consortium name="The Broad Institute Genome Sequencing Center for Infectious Disease"/>
            <person name="Wu L."/>
            <person name="Ma J."/>
        </authorList>
    </citation>
    <scope>NUCLEOTIDE SEQUENCE [LARGE SCALE GENOMIC DNA]</scope>
    <source>
        <strain evidence="7">CCUG 36956</strain>
    </source>
</reference>
<evidence type="ECO:0000256" key="4">
    <source>
        <dbReference type="ARBA" id="ARBA00040480"/>
    </source>
</evidence>
<dbReference type="PANTHER" id="PTHR42960">
    <property type="entry name" value="YCF46 PROTEIN"/>
    <property type="match status" value="1"/>
</dbReference>
<organism evidence="6 7">
    <name type="scientific">Nocardia lasii</name>
    <dbReference type="NCBI Taxonomy" id="1616107"/>
    <lineage>
        <taxon>Bacteria</taxon>
        <taxon>Bacillati</taxon>
        <taxon>Actinomycetota</taxon>
        <taxon>Actinomycetes</taxon>
        <taxon>Mycobacteriales</taxon>
        <taxon>Nocardiaceae</taxon>
        <taxon>Nocardia</taxon>
    </lineage>
</organism>
<dbReference type="InterPro" id="IPR003959">
    <property type="entry name" value="ATPase_AAA_core"/>
</dbReference>
<dbReference type="RefSeq" id="WP_378598077.1">
    <property type="nucleotide sequence ID" value="NZ_JBHSQN010000001.1"/>
</dbReference>
<evidence type="ECO:0000256" key="1">
    <source>
        <dbReference type="ARBA" id="ARBA00022741"/>
    </source>
</evidence>
<dbReference type="SMART" id="SM00382">
    <property type="entry name" value="AAA"/>
    <property type="match status" value="1"/>
</dbReference>
<comment type="caution">
    <text evidence="6">The sequence shown here is derived from an EMBL/GenBank/DDBJ whole genome shotgun (WGS) entry which is preliminary data.</text>
</comment>
<dbReference type="InterPro" id="IPR027417">
    <property type="entry name" value="P-loop_NTPase"/>
</dbReference>
<evidence type="ECO:0000259" key="5">
    <source>
        <dbReference type="SMART" id="SM00382"/>
    </source>
</evidence>
<dbReference type="CDD" id="cd19507">
    <property type="entry name" value="RecA-like_Ycf46-like"/>
    <property type="match status" value="1"/>
</dbReference>
<name>A0ABW1JL03_9NOCA</name>
<keyword evidence="1" id="KW-0547">Nucleotide-binding</keyword>
<evidence type="ECO:0000313" key="7">
    <source>
        <dbReference type="Proteomes" id="UP001596223"/>
    </source>
</evidence>
<dbReference type="Proteomes" id="UP001596223">
    <property type="component" value="Unassembled WGS sequence"/>
</dbReference>
<evidence type="ECO:0000256" key="3">
    <source>
        <dbReference type="ARBA" id="ARBA00038088"/>
    </source>
</evidence>
<accession>A0ABW1JL03</accession>
<evidence type="ECO:0000256" key="2">
    <source>
        <dbReference type="ARBA" id="ARBA00022840"/>
    </source>
</evidence>
<dbReference type="InterPro" id="IPR003593">
    <property type="entry name" value="AAA+_ATPase"/>
</dbReference>
<dbReference type="Pfam" id="PF00004">
    <property type="entry name" value="AAA"/>
    <property type="match status" value="1"/>
</dbReference>
<dbReference type="InterPro" id="IPR052381">
    <property type="entry name" value="AAA_domain_protein"/>
</dbReference>
<keyword evidence="2" id="KW-0067">ATP-binding</keyword>
<gene>
    <name evidence="6" type="ORF">ACFP3H_00705</name>
</gene>